<keyword evidence="3" id="KW-1185">Reference proteome</keyword>
<comment type="caution">
    <text evidence="2">The sequence shown here is derived from an EMBL/GenBank/DDBJ whole genome shotgun (WGS) entry which is preliminary data.</text>
</comment>
<organism evidence="2 3">
    <name type="scientific">Actinoplanes lutulentus</name>
    <dbReference type="NCBI Taxonomy" id="1287878"/>
    <lineage>
        <taxon>Bacteria</taxon>
        <taxon>Bacillati</taxon>
        <taxon>Actinomycetota</taxon>
        <taxon>Actinomycetes</taxon>
        <taxon>Micromonosporales</taxon>
        <taxon>Micromonosporaceae</taxon>
        <taxon>Actinoplanes</taxon>
    </lineage>
</organism>
<dbReference type="Gene3D" id="1.10.260.40">
    <property type="entry name" value="lambda repressor-like DNA-binding domains"/>
    <property type="match status" value="1"/>
</dbReference>
<accession>A0A327ZB89</accession>
<dbReference type="SMART" id="SM00530">
    <property type="entry name" value="HTH_XRE"/>
    <property type="match status" value="1"/>
</dbReference>
<dbReference type="GO" id="GO:0003677">
    <property type="term" value="F:DNA binding"/>
    <property type="evidence" value="ECO:0007669"/>
    <property type="project" value="InterPro"/>
</dbReference>
<evidence type="ECO:0000313" key="3">
    <source>
        <dbReference type="Proteomes" id="UP000249341"/>
    </source>
</evidence>
<dbReference type="PROSITE" id="PS50943">
    <property type="entry name" value="HTH_CROC1"/>
    <property type="match status" value="1"/>
</dbReference>
<protein>
    <submittedName>
        <fullName evidence="2">Xre family transcriptional regulator</fullName>
    </submittedName>
</protein>
<dbReference type="CDD" id="cd00093">
    <property type="entry name" value="HTH_XRE"/>
    <property type="match status" value="1"/>
</dbReference>
<reference evidence="2 3" key="1">
    <citation type="submission" date="2018-06" db="EMBL/GenBank/DDBJ databases">
        <title>Genomic Encyclopedia of Type Strains, Phase III (KMG-III): the genomes of soil and plant-associated and newly described type strains.</title>
        <authorList>
            <person name="Whitman W."/>
        </authorList>
    </citation>
    <scope>NUCLEOTIDE SEQUENCE [LARGE SCALE GENOMIC DNA]</scope>
    <source>
        <strain evidence="2 3">CGMCC 4.7090</strain>
    </source>
</reference>
<gene>
    <name evidence="2" type="ORF">B0I29_114213</name>
</gene>
<name>A0A327ZB89_9ACTN</name>
<dbReference type="Proteomes" id="UP000249341">
    <property type="component" value="Unassembled WGS sequence"/>
</dbReference>
<sequence length="87" mass="9738">MRISHARDLGIYVREQRRAAGLSQDELATRAGVSRRWLSAFEGGKPSAEVGLVFHVIVALGMFVDVSPEPPRELDLDEYLKRFDGPQ</sequence>
<dbReference type="InterPro" id="IPR010982">
    <property type="entry name" value="Lambda_DNA-bd_dom_sf"/>
</dbReference>
<dbReference type="InterPro" id="IPR001387">
    <property type="entry name" value="Cro/C1-type_HTH"/>
</dbReference>
<dbReference type="Pfam" id="PF13560">
    <property type="entry name" value="HTH_31"/>
    <property type="match status" value="1"/>
</dbReference>
<evidence type="ECO:0000259" key="1">
    <source>
        <dbReference type="PROSITE" id="PS50943"/>
    </source>
</evidence>
<dbReference type="SUPFAM" id="SSF47413">
    <property type="entry name" value="lambda repressor-like DNA-binding domains"/>
    <property type="match status" value="1"/>
</dbReference>
<feature type="domain" description="HTH cro/C1-type" evidence="1">
    <location>
        <begin position="13"/>
        <end position="45"/>
    </location>
</feature>
<dbReference type="AlphaFoldDB" id="A0A327ZB89"/>
<evidence type="ECO:0000313" key="2">
    <source>
        <dbReference type="EMBL" id="RAK31961.1"/>
    </source>
</evidence>
<proteinExistence type="predicted"/>
<dbReference type="EMBL" id="QLMJ01000014">
    <property type="protein sequence ID" value="RAK31961.1"/>
    <property type="molecule type" value="Genomic_DNA"/>
</dbReference>
<dbReference type="RefSeq" id="WP_111652061.1">
    <property type="nucleotide sequence ID" value="NZ_JACHWI010000004.1"/>
</dbReference>
<dbReference type="OrthoDB" id="4557883at2"/>